<dbReference type="SUPFAM" id="SSF74650">
    <property type="entry name" value="Galactose mutarotase-like"/>
    <property type="match status" value="1"/>
</dbReference>
<gene>
    <name evidence="2" type="ORF">Pla22_07290</name>
</gene>
<dbReference type="InterPro" id="IPR011013">
    <property type="entry name" value="Gal_mutarotase_sf_dom"/>
</dbReference>
<dbReference type="InterPro" id="IPR011330">
    <property type="entry name" value="Glyco_hydro/deAcase_b/a-brl"/>
</dbReference>
<dbReference type="PANTHER" id="PTHR46017:SF1">
    <property type="entry name" value="ALPHA-MANNOSIDASE 2C1"/>
    <property type="match status" value="1"/>
</dbReference>
<dbReference type="Pfam" id="PF17677">
    <property type="entry name" value="Glyco_hydro38C2"/>
    <property type="match status" value="1"/>
</dbReference>
<dbReference type="InterPro" id="IPR027291">
    <property type="entry name" value="Glyco_hydro_38_N_sf"/>
</dbReference>
<organism evidence="2 3">
    <name type="scientific">Rubripirellula amarantea</name>
    <dbReference type="NCBI Taxonomy" id="2527999"/>
    <lineage>
        <taxon>Bacteria</taxon>
        <taxon>Pseudomonadati</taxon>
        <taxon>Planctomycetota</taxon>
        <taxon>Planctomycetia</taxon>
        <taxon>Pirellulales</taxon>
        <taxon>Pirellulaceae</taxon>
        <taxon>Rubripirellula</taxon>
    </lineage>
</organism>
<sequence>MSTRRNFIKAAGLTLAASRRLTADDATVKRIYIAADDHTDYMWTADERTYRESFLRTLDHYLDLADATDDRDNDYQSRWNCDGLLWFREYEQNRSTEAVERLVKRIKSGHISVPMTMLVSCYGGMPTEAVLRGMYYGGHVERRYKLELPIAVAMENQTLPFGLASLWAGCGVKYSWKGICACVSKVKDSGTRRKHDVYWWIGPDGERILMKWYSLAGPLRRGVYANEGPGGYAEARYPKLAIEYVESDKGFQQQNPHDVIGLFGQGWDDLETIVPLSDVEKSFPSVAEDLSTKTRRVIVSNERDYFEDFAKSHGDDLPQVSCSYGNEWDLYCASLAEVTATVVRATEKLRTAESMAVLATSLNPTFKSKLDAKELEDRRQQAWIAYGLYWEHDWTADGPISRERRAAWQRKIAKQITDYIDTLYDLAAAELSHQIAAKNPRSFAVFNSLGWTRADVVEFELDQIPDPGQTFGIFDVETNQPLASQIQVRGHVAKIQFVATEIPSFGYRVYEVRDLPQATETVSPTRFRNGKLISQFHELTVTQAGAITDWKSLVLDQVLVSEHQVANHLEDAKGKMTLEWEGPVSTVVRIDVARPIKRQTRIKLYESLDRLDIENQILENFSELQKWQFQFNLDNPQTRHEELGVIMQADTISRGGNYADENARTDWLTLNHFVTVQGDQASVTIANRDCRFFHLGVDTNGPMDPRSQELHILAGGQVDGQELGIQEQGGDREFTQRFSLFADQRLSDVDAMKRSLEFANPMTVVLLKGAAPKAVRPIHQSLVTIESDSVIIWAIKPAEQGSGGGTIVRLWNLANQSSMYALNFKLGSKKCTKTTHVETDIAEVQIADSKVTGELETNAMQTLRFATND</sequence>
<evidence type="ECO:0000259" key="1">
    <source>
        <dbReference type="Pfam" id="PF17677"/>
    </source>
</evidence>
<name>A0A5C5WSG2_9BACT</name>
<feature type="domain" description="Glycosyl hydrolases family 38 C-terminal" evidence="1">
    <location>
        <begin position="790"/>
        <end position="855"/>
    </location>
</feature>
<dbReference type="GO" id="GO:0009313">
    <property type="term" value="P:oligosaccharide catabolic process"/>
    <property type="evidence" value="ECO:0007669"/>
    <property type="project" value="TreeGrafter"/>
</dbReference>
<dbReference type="GO" id="GO:0030246">
    <property type="term" value="F:carbohydrate binding"/>
    <property type="evidence" value="ECO:0007669"/>
    <property type="project" value="InterPro"/>
</dbReference>
<dbReference type="EMBL" id="SJPI01000001">
    <property type="protein sequence ID" value="TWT53101.1"/>
    <property type="molecule type" value="Genomic_DNA"/>
</dbReference>
<dbReference type="Gene3D" id="3.20.110.10">
    <property type="entry name" value="Glycoside hydrolase 38, N terminal domain"/>
    <property type="match status" value="1"/>
</dbReference>
<reference evidence="2 3" key="1">
    <citation type="submission" date="2019-02" db="EMBL/GenBank/DDBJ databases">
        <title>Deep-cultivation of Planctomycetes and their phenomic and genomic characterization uncovers novel biology.</title>
        <authorList>
            <person name="Wiegand S."/>
            <person name="Jogler M."/>
            <person name="Boedeker C."/>
            <person name="Pinto D."/>
            <person name="Vollmers J."/>
            <person name="Rivas-Marin E."/>
            <person name="Kohn T."/>
            <person name="Peeters S.H."/>
            <person name="Heuer A."/>
            <person name="Rast P."/>
            <person name="Oberbeckmann S."/>
            <person name="Bunk B."/>
            <person name="Jeske O."/>
            <person name="Meyerdierks A."/>
            <person name="Storesund J.E."/>
            <person name="Kallscheuer N."/>
            <person name="Luecker S."/>
            <person name="Lage O.M."/>
            <person name="Pohl T."/>
            <person name="Merkel B.J."/>
            <person name="Hornburger P."/>
            <person name="Mueller R.-W."/>
            <person name="Bruemmer F."/>
            <person name="Labrenz M."/>
            <person name="Spormann A.M."/>
            <person name="Op Den Camp H."/>
            <person name="Overmann J."/>
            <person name="Amann R."/>
            <person name="Jetten M.S.M."/>
            <person name="Mascher T."/>
            <person name="Medema M.H."/>
            <person name="Devos D.P."/>
            <person name="Kaster A.-K."/>
            <person name="Ovreas L."/>
            <person name="Rohde M."/>
            <person name="Galperin M.Y."/>
            <person name="Jogler C."/>
        </authorList>
    </citation>
    <scope>NUCLEOTIDE SEQUENCE [LARGE SCALE GENOMIC DNA]</scope>
    <source>
        <strain evidence="2 3">Pla22</strain>
    </source>
</reference>
<protein>
    <submittedName>
        <fullName evidence="2">Alpha-mannosidase</fullName>
    </submittedName>
</protein>
<comment type="caution">
    <text evidence="2">The sequence shown here is derived from an EMBL/GenBank/DDBJ whole genome shotgun (WGS) entry which is preliminary data.</text>
</comment>
<keyword evidence="3" id="KW-1185">Reference proteome</keyword>
<proteinExistence type="predicted"/>
<dbReference type="RefSeq" id="WP_146513376.1">
    <property type="nucleotide sequence ID" value="NZ_SJPI01000001.1"/>
</dbReference>
<evidence type="ECO:0000313" key="3">
    <source>
        <dbReference type="Proteomes" id="UP000316598"/>
    </source>
</evidence>
<dbReference type="PANTHER" id="PTHR46017">
    <property type="entry name" value="ALPHA-MANNOSIDASE 2C1"/>
    <property type="match status" value="1"/>
</dbReference>
<dbReference type="SUPFAM" id="SSF88713">
    <property type="entry name" value="Glycoside hydrolase/deacetylase"/>
    <property type="match status" value="1"/>
</dbReference>
<dbReference type="InterPro" id="IPR041147">
    <property type="entry name" value="GH38_C"/>
</dbReference>
<evidence type="ECO:0000313" key="2">
    <source>
        <dbReference type="EMBL" id="TWT53101.1"/>
    </source>
</evidence>
<dbReference type="GO" id="GO:0004559">
    <property type="term" value="F:alpha-mannosidase activity"/>
    <property type="evidence" value="ECO:0007669"/>
    <property type="project" value="TreeGrafter"/>
</dbReference>
<dbReference type="AlphaFoldDB" id="A0A5C5WSG2"/>
<dbReference type="OrthoDB" id="237949at2"/>
<accession>A0A5C5WSG2</accession>
<dbReference type="Proteomes" id="UP000316598">
    <property type="component" value="Unassembled WGS sequence"/>
</dbReference>